<keyword evidence="1" id="KW-0812">Transmembrane</keyword>
<feature type="transmembrane region" description="Helical" evidence="1">
    <location>
        <begin position="39"/>
        <end position="60"/>
    </location>
</feature>
<gene>
    <name evidence="2" type="ORF">BO88DRAFT_461768</name>
</gene>
<accession>A0A319BA30</accession>
<dbReference type="Proteomes" id="UP000248405">
    <property type="component" value="Unassembled WGS sequence"/>
</dbReference>
<reference evidence="2" key="1">
    <citation type="submission" date="2016-12" db="EMBL/GenBank/DDBJ databases">
        <title>The genomes of Aspergillus section Nigri reveals drivers in fungal speciation.</title>
        <authorList>
            <consortium name="DOE Joint Genome Institute"/>
            <person name="Vesth T.C."/>
            <person name="Nybo J."/>
            <person name="Theobald S."/>
            <person name="Brandl J."/>
            <person name="Frisvad J.C."/>
            <person name="Nielsen K.F."/>
            <person name="Lyhne E.K."/>
            <person name="Kogle M.E."/>
            <person name="Kuo A."/>
            <person name="Riley R."/>
            <person name="Clum A."/>
            <person name="Nolan M."/>
            <person name="Lipzen A."/>
            <person name="Salamov A."/>
            <person name="Henrissat B."/>
            <person name="Wiebenga A."/>
            <person name="De Vries R.P."/>
            <person name="Grigoriev I.V."/>
            <person name="Mortensen U.H."/>
            <person name="Andersen M.R."/>
            <person name="Baker S.E."/>
        </authorList>
    </citation>
    <scope>NUCLEOTIDE SEQUENCE [LARGE SCALE GENOMIC DNA]</scope>
    <source>
        <strain evidence="2">CBS 113365</strain>
    </source>
</reference>
<dbReference type="AlphaFoldDB" id="A0A319BA30"/>
<dbReference type="Gene3D" id="2.60.20.10">
    <property type="entry name" value="Crystallins"/>
    <property type="match status" value="1"/>
</dbReference>
<keyword evidence="3" id="KW-1185">Reference proteome</keyword>
<keyword evidence="1" id="KW-1133">Transmembrane helix</keyword>
<dbReference type="RefSeq" id="XP_025563229.1">
    <property type="nucleotide sequence ID" value="XM_025711183.1"/>
</dbReference>
<dbReference type="OrthoDB" id="4323739at2759"/>
<name>A0A319BA30_ASPVC</name>
<evidence type="ECO:0000313" key="2">
    <source>
        <dbReference type="EMBL" id="PYH69435.1"/>
    </source>
</evidence>
<dbReference type="EMBL" id="KZ821623">
    <property type="protein sequence ID" value="PYH69435.1"/>
    <property type="molecule type" value="Genomic_DNA"/>
</dbReference>
<sequence length="152" mass="16692">MEYPAHHQQQQTASLTTIFSIYSNLSRLSRLSQSFKMQFTATILMLATAITGAIAAPGALEQRQDTIEIKACDGQNLGGTCTKISIKTQHDCFNLEDKPVNDNVHSVSIPRGYRCRFWESDRCNGGGTGDIQSPGSDSISSNRVQSVKCYIN</sequence>
<evidence type="ECO:0000256" key="1">
    <source>
        <dbReference type="SAM" id="Phobius"/>
    </source>
</evidence>
<evidence type="ECO:0000313" key="3">
    <source>
        <dbReference type="Proteomes" id="UP000248405"/>
    </source>
</evidence>
<dbReference type="GeneID" id="37215775"/>
<protein>
    <submittedName>
        <fullName evidence="2">Uncharacterized protein</fullName>
    </submittedName>
</protein>
<keyword evidence="1" id="KW-0472">Membrane</keyword>
<organism evidence="2 3">
    <name type="scientific">Aspergillus vadensis (strain CBS 113365 / IMI 142717 / IBT 24658)</name>
    <dbReference type="NCBI Taxonomy" id="1448311"/>
    <lineage>
        <taxon>Eukaryota</taxon>
        <taxon>Fungi</taxon>
        <taxon>Dikarya</taxon>
        <taxon>Ascomycota</taxon>
        <taxon>Pezizomycotina</taxon>
        <taxon>Eurotiomycetes</taxon>
        <taxon>Eurotiomycetidae</taxon>
        <taxon>Eurotiales</taxon>
        <taxon>Aspergillaceae</taxon>
        <taxon>Aspergillus</taxon>
        <taxon>Aspergillus subgen. Circumdati</taxon>
    </lineage>
</organism>
<proteinExistence type="predicted"/>